<proteinExistence type="predicted"/>
<feature type="region of interest" description="Disordered" evidence="2">
    <location>
        <begin position="1"/>
        <end position="22"/>
    </location>
</feature>
<dbReference type="GO" id="GO:0046872">
    <property type="term" value="F:metal ion binding"/>
    <property type="evidence" value="ECO:0007669"/>
    <property type="project" value="UniProtKB-KW"/>
</dbReference>
<dbReference type="AlphaFoldDB" id="A0A150QPE0"/>
<dbReference type="PANTHER" id="PTHR35848">
    <property type="entry name" value="OXALATE-BINDING PROTEIN"/>
    <property type="match status" value="1"/>
</dbReference>
<dbReference type="EMBL" id="JEMA01000444">
    <property type="protein sequence ID" value="KYF69847.1"/>
    <property type="molecule type" value="Genomic_DNA"/>
</dbReference>
<name>A0A150QPE0_SORCE</name>
<dbReference type="SUPFAM" id="SSF51182">
    <property type="entry name" value="RmlC-like cupins"/>
    <property type="match status" value="1"/>
</dbReference>
<evidence type="ECO:0000313" key="4">
    <source>
        <dbReference type="EMBL" id="KYF69847.1"/>
    </source>
</evidence>
<sequence>MTKPGPVIASEVPPRARPSNYPEPFADRVAGRQKQALGDVFGLRNLGVNRTTLKPGAMSALRHWHSVQDELIYILSGHPTLITDAGETTLHPGMCMGFKGGDPDGHHLVNRSTEDVVYLEVGDRLPGDSGSYPDDDLKAVMGPDGKWQFQHKDGAAY</sequence>
<comment type="caution">
    <text evidence="4">The sequence shown here is derived from an EMBL/GenBank/DDBJ whole genome shotgun (WGS) entry which is preliminary data.</text>
</comment>
<dbReference type="InterPro" id="IPR013096">
    <property type="entry name" value="Cupin_2"/>
</dbReference>
<reference evidence="4 5" key="1">
    <citation type="submission" date="2014-02" db="EMBL/GenBank/DDBJ databases">
        <title>The small core and large imbalanced accessory genome model reveals a collaborative survival strategy of Sorangium cellulosum strains in nature.</title>
        <authorList>
            <person name="Han K."/>
            <person name="Peng R."/>
            <person name="Blom J."/>
            <person name="Li Y.-Z."/>
        </authorList>
    </citation>
    <scope>NUCLEOTIDE SEQUENCE [LARGE SCALE GENOMIC DNA]</scope>
    <source>
        <strain evidence="4 5">So0008-312</strain>
    </source>
</reference>
<dbReference type="OrthoDB" id="5290459at2"/>
<gene>
    <name evidence="4" type="ORF">BE15_23840</name>
</gene>
<protein>
    <submittedName>
        <fullName evidence="4">Cupin</fullName>
    </submittedName>
</protein>
<dbReference type="Pfam" id="PF07883">
    <property type="entry name" value="Cupin_2"/>
    <property type="match status" value="1"/>
</dbReference>
<dbReference type="InterPro" id="IPR051610">
    <property type="entry name" value="GPI/OXD"/>
</dbReference>
<dbReference type="PANTHER" id="PTHR35848:SF9">
    <property type="entry name" value="SLL1358 PROTEIN"/>
    <property type="match status" value="1"/>
</dbReference>
<evidence type="ECO:0000259" key="3">
    <source>
        <dbReference type="Pfam" id="PF07883"/>
    </source>
</evidence>
<dbReference type="InterPro" id="IPR014710">
    <property type="entry name" value="RmlC-like_jellyroll"/>
</dbReference>
<dbReference type="RefSeq" id="WP_061608064.1">
    <property type="nucleotide sequence ID" value="NZ_JEMA01000444.1"/>
</dbReference>
<evidence type="ECO:0000256" key="2">
    <source>
        <dbReference type="SAM" id="MobiDB-lite"/>
    </source>
</evidence>
<organism evidence="4 5">
    <name type="scientific">Sorangium cellulosum</name>
    <name type="common">Polyangium cellulosum</name>
    <dbReference type="NCBI Taxonomy" id="56"/>
    <lineage>
        <taxon>Bacteria</taxon>
        <taxon>Pseudomonadati</taxon>
        <taxon>Myxococcota</taxon>
        <taxon>Polyangia</taxon>
        <taxon>Polyangiales</taxon>
        <taxon>Polyangiaceae</taxon>
        <taxon>Sorangium</taxon>
    </lineage>
</organism>
<accession>A0A150QPE0</accession>
<evidence type="ECO:0000313" key="5">
    <source>
        <dbReference type="Proteomes" id="UP000075260"/>
    </source>
</evidence>
<dbReference type="InterPro" id="IPR011051">
    <property type="entry name" value="RmlC_Cupin_sf"/>
</dbReference>
<feature type="domain" description="Cupin type-2" evidence="3">
    <location>
        <begin position="51"/>
        <end position="121"/>
    </location>
</feature>
<evidence type="ECO:0000256" key="1">
    <source>
        <dbReference type="ARBA" id="ARBA00022723"/>
    </source>
</evidence>
<keyword evidence="1" id="KW-0479">Metal-binding</keyword>
<dbReference type="CDD" id="cd02224">
    <property type="entry name" value="cupin_SPO2919-like"/>
    <property type="match status" value="1"/>
</dbReference>
<dbReference type="Gene3D" id="2.60.120.10">
    <property type="entry name" value="Jelly Rolls"/>
    <property type="match status" value="1"/>
</dbReference>
<dbReference type="Proteomes" id="UP000075260">
    <property type="component" value="Unassembled WGS sequence"/>
</dbReference>